<dbReference type="GO" id="GO:0005581">
    <property type="term" value="C:collagen trimer"/>
    <property type="evidence" value="ECO:0007669"/>
    <property type="project" value="UniProtKB-KW"/>
</dbReference>
<dbReference type="InterPro" id="IPR048287">
    <property type="entry name" value="TSPN-like_N"/>
</dbReference>
<evidence type="ECO:0000256" key="5">
    <source>
        <dbReference type="ARBA" id="ARBA00022737"/>
    </source>
</evidence>
<dbReference type="InterPro" id="IPR045463">
    <property type="entry name" value="XV/XVIII_trimerization_dom"/>
</dbReference>
<feature type="domain" description="Thrombospondin-like N-terminal" evidence="16">
    <location>
        <begin position="202"/>
        <end position="390"/>
    </location>
</feature>
<dbReference type="Ensembl" id="ENSSPUT00000016850.1">
    <property type="protein sequence ID" value="ENSSPUP00000015805.1"/>
    <property type="gene ID" value="ENSSPUG00000012180.1"/>
</dbReference>
<evidence type="ECO:0000256" key="10">
    <source>
        <dbReference type="ARBA" id="ARBA00023180"/>
    </source>
</evidence>
<dbReference type="Pfam" id="PF20010">
    <property type="entry name" value="Collagen_trimer"/>
    <property type="match status" value="1"/>
</dbReference>
<dbReference type="GO" id="GO:0007155">
    <property type="term" value="P:cell adhesion"/>
    <property type="evidence" value="ECO:0007669"/>
    <property type="project" value="UniProtKB-KW"/>
</dbReference>
<dbReference type="CDD" id="cd00247">
    <property type="entry name" value="Endostatin-like"/>
    <property type="match status" value="1"/>
</dbReference>
<dbReference type="InterPro" id="IPR013320">
    <property type="entry name" value="ConA-like_dom_sf"/>
</dbReference>
<dbReference type="InterPro" id="IPR016186">
    <property type="entry name" value="C-type_lectin-like/link_sf"/>
</dbReference>
<evidence type="ECO:0000256" key="15">
    <source>
        <dbReference type="SAM" id="SignalP"/>
    </source>
</evidence>
<comment type="subcellular location">
    <subcellularLocation>
        <location evidence="1">Secreted</location>
        <location evidence="1">Extracellular space</location>
        <location evidence="1">Extracellular matrix</location>
    </subcellularLocation>
</comment>
<dbReference type="Gene3D" id="2.60.120.200">
    <property type="match status" value="1"/>
</dbReference>
<keyword evidence="14" id="KW-0812">Transmembrane</keyword>
<evidence type="ECO:0000259" key="16">
    <source>
        <dbReference type="SMART" id="SM00210"/>
    </source>
</evidence>
<dbReference type="Pfam" id="PF01391">
    <property type="entry name" value="Collagen"/>
    <property type="match status" value="1"/>
</dbReference>
<dbReference type="FunFam" id="3.10.100.10:FF:000008">
    <property type="entry name" value="collagen alpha-1(XVIII) chain isoform X1"/>
    <property type="match status" value="1"/>
</dbReference>
<evidence type="ECO:0000256" key="2">
    <source>
        <dbReference type="ARBA" id="ARBA00022525"/>
    </source>
</evidence>
<keyword evidence="5" id="KW-0677">Repeat</keyword>
<evidence type="ECO:0000256" key="8">
    <source>
        <dbReference type="ARBA" id="ARBA00023119"/>
    </source>
</evidence>
<dbReference type="AlphaFoldDB" id="A0A8D0GYH3"/>
<keyword evidence="8" id="KW-0176">Collagen</keyword>
<dbReference type="Pfam" id="PF06121">
    <property type="entry name" value="DUF959"/>
    <property type="match status" value="1"/>
</dbReference>
<evidence type="ECO:0000256" key="9">
    <source>
        <dbReference type="ARBA" id="ARBA00023157"/>
    </source>
</evidence>
<keyword evidence="2" id="KW-0964">Secreted</keyword>
<feature type="chain" id="PRO_5034500429" evidence="15">
    <location>
        <begin position="24"/>
        <end position="829"/>
    </location>
</feature>
<feature type="signal peptide" evidence="15">
    <location>
        <begin position="1"/>
        <end position="23"/>
    </location>
</feature>
<keyword evidence="11" id="KW-0379">Hydroxylation</keyword>
<reference evidence="17" key="1">
    <citation type="submission" date="2025-08" db="UniProtKB">
        <authorList>
            <consortium name="Ensembl"/>
        </authorList>
    </citation>
    <scope>IDENTIFICATION</scope>
</reference>
<sequence length="829" mass="91859">MAPTEHSLKLLLLLMCCISLSNAQIMNWFWGSQKNPEKTTSSPKESIATVEQTTQLFTSPKASKLSTPPESTIQQGRLWNLFSLKRQEPIVDTTVLPAASSAEPGRKEENIAGVGAEILNVAEGIRSLVQLWDEKTTKRTEMTKEPTAAAFRITSYSPVPVTEPGSISHLTASSAGDVQTVPVPCLFMKCPFSSLTENFSTEVSLLQLIGDPPPEQITKVYSPDNSPGYVFGLDANTGQVARYHLPSPFYRDFSLLFHVQPTSDKAGVLFAITDATQAIIYVGVKLSEVKDGKQHIIFYYTEPGSQSSYAAAVFSVPSLVNQWTRFAISVEDEEVVLFMDCEEFERYRFERSPDEMELEDGSGLFVAQAGGADPDKYQVSMPEAKELFSTFIDMEGSGFGGDLESLRGSRGPPGPPGPPGVPGLPGEPGRFGMNITGLPGPPGLPGVPGRDGTPGIQGPPVSAQTMLEEVYDEPLVQHFDYLFIYLFIYFSVIIICFLQLSPFQQILVFSTECSVSQQLRILPTFQTMLSKAHEVPEGCLIFVLDREDLYVRVRNGFRRILVSTACMEPGEAQWQSLVHVPLHPRRDYSTYSTARPWRGDDSIANHHRLPEQPSIQQSHRGAQHQQESLGGFYPNHRPEIAPSAIHTHNDFQPALHLVALNTPLTGSMRGIRGADFQCFQQAREVGLSGTFRAFLSSRLQDLYSIVRRADRSGVPIVNLRDEVLFNNWEYLFSGSEALLKDGARILSFDGRDVLRDSTWPQKNIWHGSDSKGRRLTESYCETWRTDDSVVTGQASSLLSGRLLEQKNSSCKNAFIVLCIENSFMISSQK</sequence>
<keyword evidence="14" id="KW-1133">Transmembrane helix</keyword>
<dbReference type="SUPFAM" id="SSF56436">
    <property type="entry name" value="C-type lectin-like"/>
    <property type="match status" value="1"/>
</dbReference>
<evidence type="ECO:0000256" key="1">
    <source>
        <dbReference type="ARBA" id="ARBA00004498"/>
    </source>
</evidence>
<reference evidence="17" key="2">
    <citation type="submission" date="2025-09" db="UniProtKB">
        <authorList>
            <consortium name="Ensembl"/>
        </authorList>
    </citation>
    <scope>IDENTIFICATION</scope>
</reference>
<evidence type="ECO:0000256" key="14">
    <source>
        <dbReference type="SAM" id="Phobius"/>
    </source>
</evidence>
<keyword evidence="4 15" id="KW-0732">Signal</keyword>
<dbReference type="InterPro" id="IPR008160">
    <property type="entry name" value="Collagen"/>
</dbReference>
<comment type="similarity">
    <text evidence="12">Belongs to the multiplexin collagen family.</text>
</comment>
<keyword evidence="14" id="KW-0472">Membrane</keyword>
<dbReference type="Proteomes" id="UP000694392">
    <property type="component" value="Unplaced"/>
</dbReference>
<name>A0A8D0GYH3_SPHPU</name>
<keyword evidence="10" id="KW-0325">Glycoprotein</keyword>
<dbReference type="InterPro" id="IPR010363">
    <property type="entry name" value="DUF959_COL18_N"/>
</dbReference>
<evidence type="ECO:0000256" key="4">
    <source>
        <dbReference type="ARBA" id="ARBA00022729"/>
    </source>
</evidence>
<dbReference type="GeneTree" id="ENSGT00940000158212"/>
<evidence type="ECO:0000256" key="12">
    <source>
        <dbReference type="ARBA" id="ARBA00061275"/>
    </source>
</evidence>
<protein>
    <submittedName>
        <fullName evidence="17">Collagen type XVIII alpha 1 chain</fullName>
    </submittedName>
</protein>
<evidence type="ECO:0000256" key="13">
    <source>
        <dbReference type="SAM" id="MobiDB-lite"/>
    </source>
</evidence>
<keyword evidence="6" id="KW-0130">Cell adhesion</keyword>
<evidence type="ECO:0000313" key="18">
    <source>
        <dbReference type="Proteomes" id="UP000694392"/>
    </source>
</evidence>
<organism evidence="17 18">
    <name type="scientific">Sphenodon punctatus</name>
    <name type="common">Tuatara</name>
    <name type="synonym">Hatteria punctata</name>
    <dbReference type="NCBI Taxonomy" id="8508"/>
    <lineage>
        <taxon>Eukaryota</taxon>
        <taxon>Metazoa</taxon>
        <taxon>Chordata</taxon>
        <taxon>Craniata</taxon>
        <taxon>Vertebrata</taxon>
        <taxon>Euteleostomi</taxon>
        <taxon>Lepidosauria</taxon>
        <taxon>Sphenodontia</taxon>
        <taxon>Sphenodontidae</taxon>
        <taxon>Sphenodon</taxon>
    </lineage>
</organism>
<dbReference type="FunFam" id="2.60.120.200:FF:000039">
    <property type="entry name" value="Collagen XV alpha 1 chain"/>
    <property type="match status" value="1"/>
</dbReference>
<dbReference type="OMA" id="WEECATA"/>
<keyword evidence="9" id="KW-1015">Disulfide bond</keyword>
<accession>A0A8D0GYH3</accession>
<dbReference type="Gene3D" id="3.10.100.10">
    <property type="entry name" value="Mannose-Binding Protein A, subunit A"/>
    <property type="match status" value="1"/>
</dbReference>
<gene>
    <name evidence="17" type="primary">COL18A1</name>
</gene>
<dbReference type="SUPFAM" id="SSF49899">
    <property type="entry name" value="Concanavalin A-like lectins/glucanases"/>
    <property type="match status" value="1"/>
</dbReference>
<evidence type="ECO:0000256" key="7">
    <source>
        <dbReference type="ARBA" id="ARBA00022974"/>
    </source>
</evidence>
<evidence type="ECO:0000256" key="3">
    <source>
        <dbReference type="ARBA" id="ARBA00022530"/>
    </source>
</evidence>
<evidence type="ECO:0000256" key="6">
    <source>
        <dbReference type="ARBA" id="ARBA00022889"/>
    </source>
</evidence>
<feature type="region of interest" description="Disordered" evidence="13">
    <location>
        <begin position="402"/>
        <end position="429"/>
    </location>
</feature>
<keyword evidence="7" id="KW-0654">Proteoglycan</keyword>
<dbReference type="InterPro" id="IPR016187">
    <property type="entry name" value="CTDL_fold"/>
</dbReference>
<dbReference type="InterPro" id="IPR010515">
    <property type="entry name" value="Collagenase_NC10/endostatin"/>
</dbReference>
<evidence type="ECO:0000256" key="11">
    <source>
        <dbReference type="ARBA" id="ARBA00023278"/>
    </source>
</evidence>
<feature type="compositionally biased region" description="Pro residues" evidence="13">
    <location>
        <begin position="412"/>
        <end position="422"/>
    </location>
</feature>
<proteinExistence type="inferred from homology"/>
<feature type="transmembrane region" description="Helical" evidence="14">
    <location>
        <begin position="481"/>
        <end position="500"/>
    </location>
</feature>
<keyword evidence="18" id="KW-1185">Reference proteome</keyword>
<keyword evidence="3" id="KW-0272">Extracellular matrix</keyword>
<evidence type="ECO:0000313" key="17">
    <source>
        <dbReference type="Ensembl" id="ENSSPUP00000015805.1"/>
    </source>
</evidence>
<dbReference type="FunFam" id="3.40.1620.70:FF:000003">
    <property type="entry name" value="Collagen type XVIII alpha 1"/>
    <property type="match status" value="1"/>
</dbReference>
<dbReference type="Pfam" id="PF06482">
    <property type="entry name" value="Endostatin"/>
    <property type="match status" value="1"/>
</dbReference>
<dbReference type="SMART" id="SM00210">
    <property type="entry name" value="TSPN"/>
    <property type="match status" value="1"/>
</dbReference>
<dbReference type="Gene3D" id="3.40.1620.70">
    <property type="match status" value="1"/>
</dbReference>